<dbReference type="VEuPathDB" id="FungiDB:CHGG_10325"/>
<evidence type="ECO:0000313" key="1">
    <source>
        <dbReference type="EMBL" id="EAQ83921.1"/>
    </source>
</evidence>
<gene>
    <name evidence="1" type="ORF">CHGG_10325</name>
</gene>
<reference evidence="2" key="1">
    <citation type="journal article" date="2015" name="Genome Announc.">
        <title>Draft genome sequence of the cellulolytic fungus Chaetomium globosum.</title>
        <authorList>
            <person name="Cuomo C.A."/>
            <person name="Untereiner W.A."/>
            <person name="Ma L.-J."/>
            <person name="Grabherr M."/>
            <person name="Birren B.W."/>
        </authorList>
    </citation>
    <scope>NUCLEOTIDE SEQUENCE [LARGE SCALE GENOMIC DNA]</scope>
    <source>
        <strain evidence="2">ATCC 6205 / CBS 148.51 / DSM 1962 / NBRC 6347 / NRRL 1970</strain>
    </source>
</reference>
<keyword evidence="2" id="KW-1185">Reference proteome</keyword>
<dbReference type="EMBL" id="CH408035">
    <property type="protein sequence ID" value="EAQ83921.1"/>
    <property type="molecule type" value="Genomic_DNA"/>
</dbReference>
<dbReference type="InParanoid" id="Q2GNX9"/>
<evidence type="ECO:0000313" key="2">
    <source>
        <dbReference type="Proteomes" id="UP000001056"/>
    </source>
</evidence>
<accession>Q2GNX9</accession>
<organism evidence="1 2">
    <name type="scientific">Chaetomium globosum (strain ATCC 6205 / CBS 148.51 / DSM 1962 / NBRC 6347 / NRRL 1970)</name>
    <name type="common">Soil fungus</name>
    <dbReference type="NCBI Taxonomy" id="306901"/>
    <lineage>
        <taxon>Eukaryota</taxon>
        <taxon>Fungi</taxon>
        <taxon>Dikarya</taxon>
        <taxon>Ascomycota</taxon>
        <taxon>Pezizomycotina</taxon>
        <taxon>Sordariomycetes</taxon>
        <taxon>Sordariomycetidae</taxon>
        <taxon>Sordariales</taxon>
        <taxon>Chaetomiaceae</taxon>
        <taxon>Chaetomium</taxon>
    </lineage>
</organism>
<dbReference type="Proteomes" id="UP000001056">
    <property type="component" value="Unassembled WGS sequence"/>
</dbReference>
<name>Q2GNX9_CHAGB</name>
<dbReference type="HOGENOM" id="CLU_2399465_0_0_1"/>
<dbReference type="RefSeq" id="XP_001228252.1">
    <property type="nucleotide sequence ID" value="XM_001228251.1"/>
</dbReference>
<protein>
    <submittedName>
        <fullName evidence="1">Uncharacterized protein</fullName>
    </submittedName>
</protein>
<dbReference type="AlphaFoldDB" id="Q2GNX9"/>
<dbReference type="GeneID" id="4396778"/>
<proteinExistence type="predicted"/>
<sequence length="93" mass="9471">MPSGAGGACCSGRRSAAAAVWRAQLPGRVLRTVGSVKDGRGGGRAGGAWGGVVGGGLEVGSHYSPHSSTKEPPRWYFHDASSCQGLWVNGLFT</sequence>